<dbReference type="Proteomes" id="UP000032522">
    <property type="component" value="Unassembled WGS sequence"/>
</dbReference>
<dbReference type="PATRIC" id="fig|1462.6.peg.126"/>
<comment type="caution">
    <text evidence="1">The sequence shown here is derived from an EMBL/GenBank/DDBJ whole genome shotgun (WGS) entry which is preliminary data.</text>
</comment>
<dbReference type="InterPro" id="IPR006522">
    <property type="entry name" value="Phage_virion_morphogenesis"/>
</dbReference>
<dbReference type="Pfam" id="PF05069">
    <property type="entry name" value="Phage_tail_S"/>
    <property type="match status" value="1"/>
</dbReference>
<evidence type="ECO:0000313" key="2">
    <source>
        <dbReference type="Proteomes" id="UP000032522"/>
    </source>
</evidence>
<organism evidence="1 2">
    <name type="scientific">Geobacillus kaustophilus</name>
    <dbReference type="NCBI Taxonomy" id="1462"/>
    <lineage>
        <taxon>Bacteria</taxon>
        <taxon>Bacillati</taxon>
        <taxon>Bacillota</taxon>
        <taxon>Bacilli</taxon>
        <taxon>Bacillales</taxon>
        <taxon>Anoxybacillaceae</taxon>
        <taxon>Geobacillus</taxon>
        <taxon>Geobacillus thermoleovorans group</taxon>
    </lineage>
</organism>
<gene>
    <name evidence="1" type="ORF">LG52_20</name>
</gene>
<accession>A0A0D8BX21</accession>
<dbReference type="EMBL" id="JYBP01000003">
    <property type="protein sequence ID" value="KJE28708.1"/>
    <property type="molecule type" value="Genomic_DNA"/>
</dbReference>
<dbReference type="AlphaFoldDB" id="A0A0D8BX21"/>
<evidence type="ECO:0000313" key="1">
    <source>
        <dbReference type="EMBL" id="KJE28708.1"/>
    </source>
</evidence>
<protein>
    <submittedName>
        <fullName evidence="1">Phage virion morphogenesis family protein</fullName>
    </submittedName>
</protein>
<sequence>MINMAVSINIRVELNGLDKRLEKFQDMDFTKPLKQSGTYMEKSIGTRFRQARWKPLSPATLKWHPHRIGGKPLNDTGRLKQSVTSRAIKRVSKNKLQYGTNLIYAPLHNFGGRTKFGYVPPRPFLYFDSKDEQVIKRIFGDYVKELTE</sequence>
<proteinExistence type="predicted"/>
<reference evidence="1 2" key="1">
    <citation type="submission" date="2015-01" db="EMBL/GenBank/DDBJ databases">
        <authorList>
            <person name="Filippidou S."/>
            <person name="Jeanneret N."/>
            <person name="Russel-Delif L."/>
            <person name="Junier T."/>
            <person name="Wunderlin T."/>
            <person name="Molina V."/>
            <person name="Johnson S.L."/>
            <person name="Davenport K.W."/>
            <person name="Chain P.S."/>
            <person name="Dorador C."/>
            <person name="Junier P."/>
        </authorList>
    </citation>
    <scope>NUCLEOTIDE SEQUENCE [LARGE SCALE GENOMIC DNA]</scope>
    <source>
        <strain evidence="1 2">Et7/4</strain>
    </source>
</reference>
<name>A0A0D8BX21_GEOKU</name>